<evidence type="ECO:0000313" key="2">
    <source>
        <dbReference type="Proteomes" id="UP000006468"/>
    </source>
</evidence>
<organism evidence="1 2">
    <name type="scientific">Novacetimonas hansenii ATCC 23769</name>
    <dbReference type="NCBI Taxonomy" id="714995"/>
    <lineage>
        <taxon>Bacteria</taxon>
        <taxon>Pseudomonadati</taxon>
        <taxon>Pseudomonadota</taxon>
        <taxon>Alphaproteobacteria</taxon>
        <taxon>Acetobacterales</taxon>
        <taxon>Acetobacteraceae</taxon>
        <taxon>Novacetimonas</taxon>
    </lineage>
</organism>
<dbReference type="AlphaFoldDB" id="D5QHG6"/>
<dbReference type="Proteomes" id="UP000006468">
    <property type="component" value="Chromosome"/>
</dbReference>
<accession>D5QHG6</accession>
<sequence length="39" mass="4152">MPWAGLSIMGRVMHPCPPAGAWGHPLVSGVGRVHMKDTN</sequence>
<reference evidence="1 2" key="1">
    <citation type="journal article" date="2010" name="J. Bacteriol.">
        <title>Genome sequence of a cellulose-producing bacterium, Gluconacetobacter hansenii ATCC 23769.</title>
        <authorList>
            <person name="Iyer P.R."/>
            <person name="Geib S.M."/>
            <person name="Catchmark J."/>
            <person name="Kao T.H."/>
            <person name="Tien M."/>
        </authorList>
    </citation>
    <scope>NUCLEOTIDE SEQUENCE [LARGE SCALE GENOMIC DNA]</scope>
    <source>
        <strain evidence="1 2">ATCC 23769</strain>
    </source>
</reference>
<dbReference type="HOGENOM" id="CLU_3311416_0_0_5"/>
<name>D5QHG6_NOVHA</name>
<proteinExistence type="predicted"/>
<comment type="caution">
    <text evidence="1">The sequence shown here is derived from an EMBL/GenBank/DDBJ whole genome shotgun (WGS) entry which is preliminary data.</text>
</comment>
<gene>
    <name evidence="1" type="ORF">GXY_12168</name>
</gene>
<protein>
    <submittedName>
        <fullName evidence="1">Uncharacterized protein</fullName>
    </submittedName>
</protein>
<dbReference type="EMBL" id="ADTV01000047">
    <property type="protein sequence ID" value="EFG83539.1"/>
    <property type="molecule type" value="Genomic_DNA"/>
</dbReference>
<evidence type="ECO:0000313" key="1">
    <source>
        <dbReference type="EMBL" id="EFG83539.1"/>
    </source>
</evidence>